<proteinExistence type="predicted"/>
<dbReference type="RefSeq" id="WP_130752088.1">
    <property type="nucleotide sequence ID" value="NZ_BBQY01000001.1"/>
</dbReference>
<evidence type="ECO:0000313" key="1">
    <source>
        <dbReference type="EMBL" id="GBH29679.1"/>
    </source>
</evidence>
<gene>
    <name evidence="1" type="ORF">MBESOW_P0933</name>
</gene>
<name>A0A401IZ80_SPHXE</name>
<comment type="caution">
    <text evidence="1">The sequence shown here is derived from an EMBL/GenBank/DDBJ whole genome shotgun (WGS) entry which is preliminary data.</text>
</comment>
<organism evidence="1 2">
    <name type="scientific">Sphingobium xenophagum</name>
    <dbReference type="NCBI Taxonomy" id="121428"/>
    <lineage>
        <taxon>Bacteria</taxon>
        <taxon>Pseudomonadati</taxon>
        <taxon>Pseudomonadota</taxon>
        <taxon>Alphaproteobacteria</taxon>
        <taxon>Sphingomonadales</taxon>
        <taxon>Sphingomonadaceae</taxon>
        <taxon>Sphingobium</taxon>
    </lineage>
</organism>
<evidence type="ECO:0000313" key="2">
    <source>
        <dbReference type="Proteomes" id="UP000290975"/>
    </source>
</evidence>
<dbReference type="AlphaFoldDB" id="A0A401IZ80"/>
<sequence length="86" mass="8529">MTALKYAAKTASTLGRKGAAITPGASDLSGDPKAIVCTAAGNVTIVPDGNANADTITFTGCAVGFIPPYVVRRVTAATGSWATVAD</sequence>
<reference evidence="1 2" key="1">
    <citation type="submission" date="2014-12" db="EMBL/GenBank/DDBJ databases">
        <title>Whole genome sequencing of Sphingobium xenophagum OW59.</title>
        <authorList>
            <person name="Ohta Y."/>
            <person name="Nishi S."/>
            <person name="Hatada Y."/>
        </authorList>
    </citation>
    <scope>NUCLEOTIDE SEQUENCE [LARGE SCALE GENOMIC DNA]</scope>
    <source>
        <strain evidence="1 2">OW59</strain>
    </source>
</reference>
<dbReference type="Proteomes" id="UP000290975">
    <property type="component" value="Unassembled WGS sequence"/>
</dbReference>
<keyword evidence="2" id="KW-1185">Reference proteome</keyword>
<dbReference type="EMBL" id="BBQY01000001">
    <property type="protein sequence ID" value="GBH29679.1"/>
    <property type="molecule type" value="Genomic_DNA"/>
</dbReference>
<accession>A0A401IZ80</accession>
<protein>
    <submittedName>
        <fullName evidence="1">Uncharacterized protein</fullName>
    </submittedName>
</protein>